<dbReference type="SUPFAM" id="SSF57756">
    <property type="entry name" value="Retrovirus zinc finger-like domains"/>
    <property type="match status" value="1"/>
</dbReference>
<sequence length="251" mass="27882">MGEGCLRKAHDPKQIREGEGRVSAAQSGQYLLGGPGLLQMEKEGPVQRLNMEMISTRMQRLSLSLCVEDIGQVLSRAPWTFDGALIALDKPSGMGMIEDMSFSHSDFWVQIHCVPLICLSVDIGLFLGGMIGTVKDVEIKAPWDGSGQFLLVRVRVDIGKPLRRCLKVDVLGDGRETLMLLRYERLLIHCFRCGRLGHNSQDCSENLDNSVLLDKGEMPFGVWLKATLSERRPSLPGKNMSRSEGERGKEL</sequence>
<evidence type="ECO:0000313" key="4">
    <source>
        <dbReference type="Proteomes" id="UP001281410"/>
    </source>
</evidence>
<gene>
    <name evidence="3" type="ORF">Dsin_017156</name>
</gene>
<dbReference type="GO" id="GO:0003676">
    <property type="term" value="F:nucleic acid binding"/>
    <property type="evidence" value="ECO:0007669"/>
    <property type="project" value="InterPro"/>
</dbReference>
<proteinExistence type="predicted"/>
<dbReference type="InterPro" id="IPR001878">
    <property type="entry name" value="Znf_CCHC"/>
</dbReference>
<keyword evidence="1" id="KW-0862">Zinc</keyword>
<dbReference type="EMBL" id="JANJYJ010000005">
    <property type="protein sequence ID" value="KAK3212450.1"/>
    <property type="molecule type" value="Genomic_DNA"/>
</dbReference>
<dbReference type="InterPro" id="IPR040256">
    <property type="entry name" value="At4g02000-like"/>
</dbReference>
<keyword evidence="4" id="KW-1185">Reference proteome</keyword>
<feature type="domain" description="CCHC-type" evidence="2">
    <location>
        <begin position="190"/>
        <end position="205"/>
    </location>
</feature>
<keyword evidence="1" id="KW-0863">Zinc-finger</keyword>
<evidence type="ECO:0000256" key="1">
    <source>
        <dbReference type="PROSITE-ProRule" id="PRU00047"/>
    </source>
</evidence>
<dbReference type="PROSITE" id="PS50158">
    <property type="entry name" value="ZF_CCHC"/>
    <property type="match status" value="1"/>
</dbReference>
<dbReference type="InterPro" id="IPR036875">
    <property type="entry name" value="Znf_CCHC_sf"/>
</dbReference>
<accession>A0AAE0E6N5</accession>
<protein>
    <recommendedName>
        <fullName evidence="2">CCHC-type domain-containing protein</fullName>
    </recommendedName>
</protein>
<dbReference type="PANTHER" id="PTHR31286">
    <property type="entry name" value="GLYCINE-RICH CELL WALL STRUCTURAL PROTEIN 1.8-LIKE"/>
    <property type="match status" value="1"/>
</dbReference>
<name>A0AAE0E6N5_9ROSI</name>
<comment type="caution">
    <text evidence="3">The sequence shown here is derived from an EMBL/GenBank/DDBJ whole genome shotgun (WGS) entry which is preliminary data.</text>
</comment>
<dbReference type="GO" id="GO:0008270">
    <property type="term" value="F:zinc ion binding"/>
    <property type="evidence" value="ECO:0007669"/>
    <property type="project" value="UniProtKB-KW"/>
</dbReference>
<reference evidence="3" key="1">
    <citation type="journal article" date="2023" name="Plant J.">
        <title>Genome sequences and population genomics provide insights into the demographic history, inbreeding, and mutation load of two 'living fossil' tree species of Dipteronia.</title>
        <authorList>
            <person name="Feng Y."/>
            <person name="Comes H.P."/>
            <person name="Chen J."/>
            <person name="Zhu S."/>
            <person name="Lu R."/>
            <person name="Zhang X."/>
            <person name="Li P."/>
            <person name="Qiu J."/>
            <person name="Olsen K.M."/>
            <person name="Qiu Y."/>
        </authorList>
    </citation>
    <scope>NUCLEOTIDE SEQUENCE</scope>
    <source>
        <strain evidence="3">NBL</strain>
    </source>
</reference>
<keyword evidence="1" id="KW-0479">Metal-binding</keyword>
<evidence type="ECO:0000313" key="3">
    <source>
        <dbReference type="EMBL" id="KAK3212450.1"/>
    </source>
</evidence>
<dbReference type="AlphaFoldDB" id="A0AAE0E6N5"/>
<evidence type="ECO:0000259" key="2">
    <source>
        <dbReference type="PROSITE" id="PS50158"/>
    </source>
</evidence>
<organism evidence="3 4">
    <name type="scientific">Dipteronia sinensis</name>
    <dbReference type="NCBI Taxonomy" id="43782"/>
    <lineage>
        <taxon>Eukaryota</taxon>
        <taxon>Viridiplantae</taxon>
        <taxon>Streptophyta</taxon>
        <taxon>Embryophyta</taxon>
        <taxon>Tracheophyta</taxon>
        <taxon>Spermatophyta</taxon>
        <taxon>Magnoliopsida</taxon>
        <taxon>eudicotyledons</taxon>
        <taxon>Gunneridae</taxon>
        <taxon>Pentapetalae</taxon>
        <taxon>rosids</taxon>
        <taxon>malvids</taxon>
        <taxon>Sapindales</taxon>
        <taxon>Sapindaceae</taxon>
        <taxon>Hippocastanoideae</taxon>
        <taxon>Acereae</taxon>
        <taxon>Dipteronia</taxon>
    </lineage>
</organism>
<dbReference type="Pfam" id="PF14392">
    <property type="entry name" value="zf-CCHC_4"/>
    <property type="match status" value="1"/>
</dbReference>
<dbReference type="Proteomes" id="UP001281410">
    <property type="component" value="Unassembled WGS sequence"/>
</dbReference>
<dbReference type="PANTHER" id="PTHR31286:SF167">
    <property type="entry name" value="OS09G0268800 PROTEIN"/>
    <property type="match status" value="1"/>
</dbReference>
<dbReference type="InterPro" id="IPR025836">
    <property type="entry name" value="Zn_knuckle_CX2CX4HX4C"/>
</dbReference>